<feature type="domain" description="ABC transporter" evidence="4">
    <location>
        <begin position="328"/>
        <end position="546"/>
    </location>
</feature>
<comment type="caution">
    <text evidence="5">The sequence shown here is derived from an EMBL/GenBank/DDBJ whole genome shotgun (WGS) entry which is preliminary data.</text>
</comment>
<keyword evidence="2 5" id="KW-0067">ATP-binding</keyword>
<evidence type="ECO:0000256" key="1">
    <source>
        <dbReference type="ARBA" id="ARBA00022741"/>
    </source>
</evidence>
<dbReference type="InterPro" id="IPR003439">
    <property type="entry name" value="ABC_transporter-like_ATP-bd"/>
</dbReference>
<feature type="coiled-coil region" evidence="3">
    <location>
        <begin position="583"/>
        <end position="647"/>
    </location>
</feature>
<dbReference type="Proteomes" id="UP000623678">
    <property type="component" value="Unassembled WGS sequence"/>
</dbReference>
<dbReference type="InterPro" id="IPR027417">
    <property type="entry name" value="P-loop_NTPase"/>
</dbReference>
<dbReference type="Gene3D" id="1.10.287.380">
    <property type="entry name" value="Valyl-tRNA synthetase, C-terminal domain"/>
    <property type="match status" value="1"/>
</dbReference>
<dbReference type="InterPro" id="IPR051309">
    <property type="entry name" value="ABCF_ATPase"/>
</dbReference>
<dbReference type="Gene3D" id="3.40.50.300">
    <property type="entry name" value="P-loop containing nucleotide triphosphate hydrolases"/>
    <property type="match status" value="2"/>
</dbReference>
<reference evidence="5" key="1">
    <citation type="submission" date="2020-08" db="EMBL/GenBank/DDBJ databases">
        <title>Genome public.</title>
        <authorList>
            <person name="Liu C."/>
            <person name="Sun Q."/>
        </authorList>
    </citation>
    <scope>NUCLEOTIDE SEQUENCE</scope>
    <source>
        <strain evidence="5">NSJ-64</strain>
    </source>
</reference>
<name>A0A926ETS6_9FIRM</name>
<dbReference type="PANTHER" id="PTHR42855:SF2">
    <property type="entry name" value="DRUG RESISTANCE ABC TRANSPORTER,ATP-BINDING PROTEIN"/>
    <property type="match status" value="1"/>
</dbReference>
<dbReference type="Pfam" id="PF12848">
    <property type="entry name" value="ABC_tran_Xtn"/>
    <property type="match status" value="1"/>
</dbReference>
<evidence type="ECO:0000259" key="4">
    <source>
        <dbReference type="PROSITE" id="PS50893"/>
    </source>
</evidence>
<keyword evidence="6" id="KW-1185">Reference proteome</keyword>
<dbReference type="InterPro" id="IPR032524">
    <property type="entry name" value="ABC_tran_C"/>
</dbReference>
<protein>
    <submittedName>
        <fullName evidence="5">ABC-F family ATP-binding cassette domain-containing protein</fullName>
    </submittedName>
</protein>
<dbReference type="SUPFAM" id="SSF52540">
    <property type="entry name" value="P-loop containing nucleoside triphosphate hydrolases"/>
    <property type="match status" value="2"/>
</dbReference>
<dbReference type="RefSeq" id="WP_262396182.1">
    <property type="nucleotide sequence ID" value="NZ_JACRTD010000012.1"/>
</dbReference>
<dbReference type="InterPro" id="IPR032781">
    <property type="entry name" value="ABC_tran_Xtn"/>
</dbReference>
<dbReference type="AlphaFoldDB" id="A0A926ETS6"/>
<dbReference type="GO" id="GO:0005524">
    <property type="term" value="F:ATP binding"/>
    <property type="evidence" value="ECO:0007669"/>
    <property type="project" value="UniProtKB-KW"/>
</dbReference>
<evidence type="ECO:0000256" key="3">
    <source>
        <dbReference type="SAM" id="Coils"/>
    </source>
</evidence>
<accession>A0A926ETS6</accession>
<organism evidence="5 6">
    <name type="scientific">Youxingia wuxianensis</name>
    <dbReference type="NCBI Taxonomy" id="2763678"/>
    <lineage>
        <taxon>Bacteria</taxon>
        <taxon>Bacillati</taxon>
        <taxon>Bacillota</taxon>
        <taxon>Clostridia</taxon>
        <taxon>Eubacteriales</taxon>
        <taxon>Oscillospiraceae</taxon>
        <taxon>Youxingia</taxon>
    </lineage>
</organism>
<proteinExistence type="predicted"/>
<dbReference type="SMART" id="SM00382">
    <property type="entry name" value="AAA"/>
    <property type="match status" value="2"/>
</dbReference>
<dbReference type="Pfam" id="PF16326">
    <property type="entry name" value="ABC_tran_CTD"/>
    <property type="match status" value="1"/>
</dbReference>
<sequence length="648" mass="73192">MLASLENVTKSFGDQTIFQGVSLKIEEGDRIGLIGVNGAGKSTLLEVLEGTQEFESGQRSIQNGLAIGFLRQNSGLMGENTIHQEMRSAFSALLEIKQKLKTLAAQLETLDKQSPQAMEITQEYARLQTYFEANEGYLIDIKINTVLHGMGFGSRDPSTPVKALSGGEKTRLALCKLLLQAPKLLILDEPTNHLDFASLDWLEEYLEGYKGAIVVVSHDRYFLDKLVTKIWELDRKEFFSYKGNYTKYTQLKEERYQRQLKEYEAQQVQIAALEDYIARNKVRATTAQMAKSREKELERLPRIAKPKPPVPPANIRFSFEKEPVKEVLHVTGLALSVGQGAEKRQLCSNLDFDLLRGQKVALVGANGVGKSTFLKTLMNLLSLEQGKIVWGKHVKVSYFEQEQTKLHPNKTVLQELWDRYPKAYEQEIRTALGGVRFSGDTIYKRVDALSGGEKARLKFAIMMLEKGNVLLLDEPTNHLDLATKDVLDRALMEYEGTILAVSHDRYLLSRMPTKIVEMTPEGFLWYDGGYEKYKNRQAAAIGAANAAKEPFADAQGAAAPAGTNEYYRSKKQRAQQVARKKRFVQVEEEISQLEEEISQKEGLLASPQVASDYEQVALLCQELESLRETLAQRMEEWEELGREQEETV</sequence>
<dbReference type="InterPro" id="IPR037118">
    <property type="entry name" value="Val-tRNA_synth_C_sf"/>
</dbReference>
<dbReference type="InterPro" id="IPR003593">
    <property type="entry name" value="AAA+_ATPase"/>
</dbReference>
<evidence type="ECO:0000313" key="5">
    <source>
        <dbReference type="EMBL" id="MBC8586462.1"/>
    </source>
</evidence>
<feature type="domain" description="ABC transporter" evidence="4">
    <location>
        <begin position="3"/>
        <end position="260"/>
    </location>
</feature>
<evidence type="ECO:0000256" key="2">
    <source>
        <dbReference type="ARBA" id="ARBA00022840"/>
    </source>
</evidence>
<gene>
    <name evidence="5" type="ORF">H8705_12805</name>
</gene>
<dbReference type="PANTHER" id="PTHR42855">
    <property type="entry name" value="ABC TRANSPORTER ATP-BINDING SUBUNIT"/>
    <property type="match status" value="1"/>
</dbReference>
<dbReference type="EMBL" id="JACRTD010000012">
    <property type="protein sequence ID" value="MBC8586462.1"/>
    <property type="molecule type" value="Genomic_DNA"/>
</dbReference>
<dbReference type="CDD" id="cd03221">
    <property type="entry name" value="ABCF_EF-3"/>
    <property type="match status" value="2"/>
</dbReference>
<dbReference type="Pfam" id="PF00005">
    <property type="entry name" value="ABC_tran"/>
    <property type="match status" value="2"/>
</dbReference>
<dbReference type="GO" id="GO:0003677">
    <property type="term" value="F:DNA binding"/>
    <property type="evidence" value="ECO:0007669"/>
    <property type="project" value="InterPro"/>
</dbReference>
<keyword evidence="1" id="KW-0547">Nucleotide-binding</keyword>
<dbReference type="InterPro" id="IPR017871">
    <property type="entry name" value="ABC_transporter-like_CS"/>
</dbReference>
<evidence type="ECO:0000313" key="6">
    <source>
        <dbReference type="Proteomes" id="UP000623678"/>
    </source>
</evidence>
<dbReference type="GO" id="GO:0016887">
    <property type="term" value="F:ATP hydrolysis activity"/>
    <property type="evidence" value="ECO:0007669"/>
    <property type="project" value="InterPro"/>
</dbReference>
<keyword evidence="3" id="KW-0175">Coiled coil</keyword>
<dbReference type="PROSITE" id="PS00211">
    <property type="entry name" value="ABC_TRANSPORTER_1"/>
    <property type="match status" value="2"/>
</dbReference>
<dbReference type="PROSITE" id="PS50893">
    <property type="entry name" value="ABC_TRANSPORTER_2"/>
    <property type="match status" value="2"/>
</dbReference>
<dbReference type="FunFam" id="3.40.50.300:FF:000011">
    <property type="entry name" value="Putative ABC transporter ATP-binding component"/>
    <property type="match status" value="1"/>
</dbReference>